<keyword evidence="2" id="KW-0472">Membrane</keyword>
<reference evidence="3 4" key="1">
    <citation type="submission" date="2024-09" db="EMBL/GenBank/DDBJ databases">
        <authorList>
            <person name="Sun Q."/>
            <person name="Mori K."/>
        </authorList>
    </citation>
    <scope>NUCLEOTIDE SEQUENCE [LARGE SCALE GENOMIC DNA]</scope>
    <source>
        <strain evidence="3 4">CCM 4839</strain>
    </source>
</reference>
<evidence type="ECO:0000313" key="3">
    <source>
        <dbReference type="EMBL" id="MFC0395017.1"/>
    </source>
</evidence>
<dbReference type="EMBL" id="JBHLVF010000041">
    <property type="protein sequence ID" value="MFC0395017.1"/>
    <property type="molecule type" value="Genomic_DNA"/>
</dbReference>
<evidence type="ECO:0000256" key="1">
    <source>
        <dbReference type="SAM" id="MobiDB-lite"/>
    </source>
</evidence>
<feature type="compositionally biased region" description="Basic and acidic residues" evidence="1">
    <location>
        <begin position="55"/>
        <end position="78"/>
    </location>
</feature>
<keyword evidence="2" id="KW-1133">Transmembrane helix</keyword>
<dbReference type="RefSeq" id="WP_204816159.1">
    <property type="nucleotide sequence ID" value="NZ_JANHOF010000001.1"/>
</dbReference>
<feature type="transmembrane region" description="Helical" evidence="2">
    <location>
        <begin position="6"/>
        <end position="27"/>
    </location>
</feature>
<keyword evidence="2" id="KW-0812">Transmembrane</keyword>
<dbReference type="Proteomes" id="UP001589818">
    <property type="component" value="Unassembled WGS sequence"/>
</dbReference>
<gene>
    <name evidence="3" type="ORF">ACFFJ8_27090</name>
</gene>
<protein>
    <submittedName>
        <fullName evidence="3">Endolytic transglycosylase MltG</fullName>
    </submittedName>
</protein>
<feature type="region of interest" description="Disordered" evidence="1">
    <location>
        <begin position="36"/>
        <end position="111"/>
    </location>
</feature>
<accession>A0ABV6JHJ0</accession>
<organism evidence="3 4">
    <name type="scientific">Paenibacillus mendelii</name>
    <dbReference type="NCBI Taxonomy" id="206163"/>
    <lineage>
        <taxon>Bacteria</taxon>
        <taxon>Bacillati</taxon>
        <taxon>Bacillota</taxon>
        <taxon>Bacilli</taxon>
        <taxon>Bacillales</taxon>
        <taxon>Paenibacillaceae</taxon>
        <taxon>Paenibacillus</taxon>
    </lineage>
</organism>
<sequence length="208" mass="22305">MNKRPFLLGLGTGLIVGAMLLQLMIVGQQQKDRLVNRGQDEQTEADAPSYSQAELDQRIAEERERITKELQEAQKKQEPAGGKPAEEVPAASKPAAGQADPEANKKAAAGNGTGAAIDQAVKKTEPAAKRIIVRIEPGSSVTEIADLLADKGIISDKKTFTSLMRSTKIRAGYFPFEGKKTVKEVKAIITSKPLSPEEAKKEISLGQG</sequence>
<name>A0ABV6JHJ0_9BACL</name>
<evidence type="ECO:0000313" key="4">
    <source>
        <dbReference type="Proteomes" id="UP001589818"/>
    </source>
</evidence>
<proteinExistence type="predicted"/>
<dbReference type="Gene3D" id="3.30.1490.480">
    <property type="entry name" value="Endolytic murein transglycosylase"/>
    <property type="match status" value="1"/>
</dbReference>
<keyword evidence="4" id="KW-1185">Reference proteome</keyword>
<comment type="caution">
    <text evidence="3">The sequence shown here is derived from an EMBL/GenBank/DDBJ whole genome shotgun (WGS) entry which is preliminary data.</text>
</comment>
<evidence type="ECO:0000256" key="2">
    <source>
        <dbReference type="SAM" id="Phobius"/>
    </source>
</evidence>